<dbReference type="InterPro" id="IPR000715">
    <property type="entry name" value="Glycosyl_transferase_4"/>
</dbReference>
<feature type="transmembrane region" description="Helical" evidence="7">
    <location>
        <begin position="112"/>
        <end position="132"/>
    </location>
</feature>
<feature type="transmembrane region" description="Helical" evidence="7">
    <location>
        <begin position="181"/>
        <end position="203"/>
    </location>
</feature>
<reference evidence="9" key="1">
    <citation type="submission" date="2017-09" db="EMBL/GenBank/DDBJ databases">
        <title>Depth-based differentiation of microbial function through sediment-hosted aquifers and enrichment of novel symbionts in the deep terrestrial subsurface.</title>
        <authorList>
            <person name="Probst A.J."/>
            <person name="Ladd B."/>
            <person name="Jarett J.K."/>
            <person name="Geller-Mcgrath D.E."/>
            <person name="Sieber C.M.K."/>
            <person name="Emerson J.B."/>
            <person name="Anantharaman K."/>
            <person name="Thomas B.C."/>
            <person name="Malmstrom R."/>
            <person name="Stieglmeier M."/>
            <person name="Klingl A."/>
            <person name="Woyke T."/>
            <person name="Ryan C.M."/>
            <person name="Banfield J.F."/>
        </authorList>
    </citation>
    <scope>NUCLEOTIDE SEQUENCE [LARGE SCALE GENOMIC DNA]</scope>
</reference>
<dbReference type="GO" id="GO:0016780">
    <property type="term" value="F:phosphotransferase activity, for other substituted phosphate groups"/>
    <property type="evidence" value="ECO:0007669"/>
    <property type="project" value="InterPro"/>
</dbReference>
<dbReference type="GO" id="GO:0005886">
    <property type="term" value="C:plasma membrane"/>
    <property type="evidence" value="ECO:0007669"/>
    <property type="project" value="UniProtKB-SubCell"/>
</dbReference>
<organism evidence="8 9">
    <name type="scientific">Candidatus Shapirobacteria bacterium CG06_land_8_20_14_3_00_40_12</name>
    <dbReference type="NCBI Taxonomy" id="1974881"/>
    <lineage>
        <taxon>Bacteria</taxon>
        <taxon>Candidatus Shapironibacteriota</taxon>
    </lineage>
</organism>
<accession>A0A2M7ASL9</accession>
<keyword evidence="6 7" id="KW-0472">Membrane</keyword>
<keyword evidence="3" id="KW-0808">Transferase</keyword>
<comment type="subcellular location">
    <subcellularLocation>
        <location evidence="1">Cell membrane</location>
        <topology evidence="1">Multi-pass membrane protein</topology>
    </subcellularLocation>
</comment>
<evidence type="ECO:0000313" key="9">
    <source>
        <dbReference type="Proteomes" id="UP000231407"/>
    </source>
</evidence>
<dbReference type="GO" id="GO:0009103">
    <property type="term" value="P:lipopolysaccharide biosynthetic process"/>
    <property type="evidence" value="ECO:0007669"/>
    <property type="project" value="TreeGrafter"/>
</dbReference>
<name>A0A2M7ASL9_9BACT</name>
<dbReference type="Pfam" id="PF00953">
    <property type="entry name" value="Glycos_transf_4"/>
    <property type="match status" value="1"/>
</dbReference>
<evidence type="ECO:0000256" key="4">
    <source>
        <dbReference type="ARBA" id="ARBA00022692"/>
    </source>
</evidence>
<dbReference type="Proteomes" id="UP000231407">
    <property type="component" value="Unassembled WGS sequence"/>
</dbReference>
<feature type="transmembrane region" description="Helical" evidence="7">
    <location>
        <begin position="215"/>
        <end position="234"/>
    </location>
</feature>
<feature type="transmembrane region" description="Helical" evidence="7">
    <location>
        <begin position="85"/>
        <end position="106"/>
    </location>
</feature>
<evidence type="ECO:0000256" key="6">
    <source>
        <dbReference type="ARBA" id="ARBA00023136"/>
    </source>
</evidence>
<keyword evidence="2" id="KW-1003">Cell membrane</keyword>
<feature type="transmembrane region" description="Helical" evidence="7">
    <location>
        <begin position="341"/>
        <end position="359"/>
    </location>
</feature>
<evidence type="ECO:0000256" key="1">
    <source>
        <dbReference type="ARBA" id="ARBA00004651"/>
    </source>
</evidence>
<keyword evidence="4 7" id="KW-0812">Transmembrane</keyword>
<dbReference type="EMBL" id="PEWA01000016">
    <property type="protein sequence ID" value="PIU73619.1"/>
    <property type="molecule type" value="Genomic_DNA"/>
</dbReference>
<evidence type="ECO:0000256" key="3">
    <source>
        <dbReference type="ARBA" id="ARBA00022679"/>
    </source>
</evidence>
<protein>
    <recommendedName>
        <fullName evidence="10">Undecaprenyl/decaprenyl-phosphate alpha-N-acetylglucosaminyl 1-phosphate transferase</fullName>
    </recommendedName>
</protein>
<feature type="transmembrane region" description="Helical" evidence="7">
    <location>
        <begin position="365"/>
        <end position="383"/>
    </location>
</feature>
<evidence type="ECO:0000313" key="8">
    <source>
        <dbReference type="EMBL" id="PIU73619.1"/>
    </source>
</evidence>
<dbReference type="CDD" id="cd06853">
    <property type="entry name" value="GT_WecA_like"/>
    <property type="match status" value="1"/>
</dbReference>
<gene>
    <name evidence="8" type="ORF">COS78_01350</name>
</gene>
<feature type="transmembrane region" description="Helical" evidence="7">
    <location>
        <begin position="36"/>
        <end position="64"/>
    </location>
</feature>
<evidence type="ECO:0000256" key="7">
    <source>
        <dbReference type="SAM" id="Phobius"/>
    </source>
</evidence>
<evidence type="ECO:0008006" key="10">
    <source>
        <dbReference type="Google" id="ProtNLM"/>
    </source>
</evidence>
<dbReference type="PANTHER" id="PTHR22926:SF3">
    <property type="entry name" value="UNDECAPRENYL-PHOSPHATE ALPHA-N-ACETYLGLUCOSAMINYL 1-PHOSPHATE TRANSFERASE"/>
    <property type="match status" value="1"/>
</dbReference>
<feature type="transmembrane region" description="Helical" evidence="7">
    <location>
        <begin position="240"/>
        <end position="262"/>
    </location>
</feature>
<dbReference type="GO" id="GO:0044038">
    <property type="term" value="P:cell wall macromolecule biosynthetic process"/>
    <property type="evidence" value="ECO:0007669"/>
    <property type="project" value="TreeGrafter"/>
</dbReference>
<feature type="transmembrane region" description="Helical" evidence="7">
    <location>
        <begin position="144"/>
        <end position="161"/>
    </location>
</feature>
<dbReference type="AlphaFoldDB" id="A0A2M7ASL9"/>
<proteinExistence type="predicted"/>
<keyword evidence="5 7" id="KW-1133">Transmembrane helix</keyword>
<dbReference type="GO" id="GO:0071555">
    <property type="term" value="P:cell wall organization"/>
    <property type="evidence" value="ECO:0007669"/>
    <property type="project" value="TreeGrafter"/>
</dbReference>
<dbReference type="PANTHER" id="PTHR22926">
    <property type="entry name" value="PHOSPHO-N-ACETYLMURAMOYL-PENTAPEPTIDE-TRANSFERASE"/>
    <property type="match status" value="1"/>
</dbReference>
<evidence type="ECO:0000256" key="2">
    <source>
        <dbReference type="ARBA" id="ARBA00022475"/>
    </source>
</evidence>
<evidence type="ECO:0000256" key="5">
    <source>
        <dbReference type="ARBA" id="ARBA00022989"/>
    </source>
</evidence>
<sequence>MATSFSATCRFFLGFFSFCFPLPLSGYQACYLEVMIFTAALSLLLSFTVTFLLTPVTISFFTAHNWLEDPRQKQKKSGNATATGIVPRGGGFPIFFGIFLPCLLLLPADKHFLGIFLAALVSLIVGLIDDIFDLSPVLRLTTNFLSALIVVAAGIGIAYISNPLGGIFDLSHPSITFNLFGSIHSIWILSDLLALVWITWCMNIVGWSSGVDGQLPGFVAISAVFIGLLGLRFSTDTTQWPVIILSLAVAGAYLGFLPWNFFPQKIMPGYSGKSLAGFFLALLSLLSGAKLATLIFLLGIPMLDAVFVLIKRLINGRSPFSPGSDHLHHFLLKSGWSRSKIALTYWLLSLFLGFISLFLNSQQKFYFFIGITFLFFGFILKVWRRI</sequence>
<comment type="caution">
    <text evidence="8">The sequence shown here is derived from an EMBL/GenBank/DDBJ whole genome shotgun (WGS) entry which is preliminary data.</text>
</comment>